<gene>
    <name evidence="1" type="ORF">COT33_01095</name>
</gene>
<dbReference type="EMBL" id="PEYD01000020">
    <property type="protein sequence ID" value="PIS39599.1"/>
    <property type="molecule type" value="Genomic_DNA"/>
</dbReference>
<name>A0A2H0YMW3_9BACT</name>
<reference evidence="2" key="1">
    <citation type="submission" date="2017-09" db="EMBL/GenBank/DDBJ databases">
        <title>Depth-based differentiation of microbial function through sediment-hosted aquifers and enrichment of novel symbionts in the deep terrestrial subsurface.</title>
        <authorList>
            <person name="Probst A.J."/>
            <person name="Ladd B."/>
            <person name="Jarett J.K."/>
            <person name="Geller-Mcgrath D.E."/>
            <person name="Sieber C.M.K."/>
            <person name="Emerson J.B."/>
            <person name="Anantharaman K."/>
            <person name="Thomas B.C."/>
            <person name="Malmstrom R."/>
            <person name="Stieglmeier M."/>
            <person name="Klingl A."/>
            <person name="Woyke T."/>
            <person name="Ryan C.M."/>
            <person name="Banfield J.F."/>
        </authorList>
    </citation>
    <scope>NUCLEOTIDE SEQUENCE [LARGE SCALE GENOMIC DNA]</scope>
</reference>
<accession>A0A2H0YMW3</accession>
<evidence type="ECO:0000313" key="1">
    <source>
        <dbReference type="EMBL" id="PIS39599.1"/>
    </source>
</evidence>
<protein>
    <submittedName>
        <fullName evidence="1">Uncharacterized protein</fullName>
    </submittedName>
</protein>
<comment type="caution">
    <text evidence="1">The sequence shown here is derived from an EMBL/GenBank/DDBJ whole genome shotgun (WGS) entry which is preliminary data.</text>
</comment>
<dbReference type="Proteomes" id="UP000230088">
    <property type="component" value="Unassembled WGS sequence"/>
</dbReference>
<evidence type="ECO:0000313" key="2">
    <source>
        <dbReference type="Proteomes" id="UP000230088"/>
    </source>
</evidence>
<sequence length="59" mass="7281">MTQSTLREKILNLESELKLLKHYVIETPDFDIDEKNWQKIRPEVKKIRKKLYQKFYGKK</sequence>
<organism evidence="1 2">
    <name type="scientific">Candidatus Nealsonbacteria bacterium CG08_land_8_20_14_0_20_38_20</name>
    <dbReference type="NCBI Taxonomy" id="1974705"/>
    <lineage>
        <taxon>Bacteria</taxon>
        <taxon>Candidatus Nealsoniibacteriota</taxon>
    </lineage>
</organism>
<dbReference type="AlphaFoldDB" id="A0A2H0YMW3"/>
<proteinExistence type="predicted"/>